<evidence type="ECO:0000313" key="3">
    <source>
        <dbReference type="Proteomes" id="UP000077071"/>
    </source>
</evidence>
<accession>A0A160KU96</accession>
<dbReference type="PATRIC" id="fig|33888.3.peg.2237"/>
<keyword evidence="1" id="KW-0472">Membrane</keyword>
<feature type="transmembrane region" description="Helical" evidence="1">
    <location>
        <begin position="72"/>
        <end position="95"/>
    </location>
</feature>
<reference evidence="2 3" key="1">
    <citation type="submission" date="2016-05" db="EMBL/GenBank/DDBJ databases">
        <title>Complete genome sequence of Rathayibacter tritici NCPPB 1953.</title>
        <authorList>
            <person name="Park J."/>
            <person name="Lee H.-H."/>
            <person name="Lee S.-W."/>
            <person name="Seo Y.-S."/>
        </authorList>
    </citation>
    <scope>NUCLEOTIDE SEQUENCE [LARGE SCALE GENOMIC DNA]</scope>
    <source>
        <strain evidence="2 3">NCPPB 1953</strain>
    </source>
</reference>
<protein>
    <submittedName>
        <fullName evidence="2">Uncharacterized protein</fullName>
    </submittedName>
</protein>
<keyword evidence="3" id="KW-1185">Reference proteome</keyword>
<organism evidence="2 3">
    <name type="scientific">Rathayibacter tritici</name>
    <dbReference type="NCBI Taxonomy" id="33888"/>
    <lineage>
        <taxon>Bacteria</taxon>
        <taxon>Bacillati</taxon>
        <taxon>Actinomycetota</taxon>
        <taxon>Actinomycetes</taxon>
        <taxon>Micrococcales</taxon>
        <taxon>Microbacteriaceae</taxon>
        <taxon>Rathayibacter</taxon>
    </lineage>
</organism>
<dbReference type="RefSeq" id="WP_068254656.1">
    <property type="nucleotide sequence ID" value="NZ_CP015515.1"/>
</dbReference>
<feature type="transmembrane region" description="Helical" evidence="1">
    <location>
        <begin position="27"/>
        <end position="51"/>
    </location>
</feature>
<name>A0A160KU96_9MICO</name>
<evidence type="ECO:0000313" key="2">
    <source>
        <dbReference type="EMBL" id="AND17149.1"/>
    </source>
</evidence>
<keyword evidence="1" id="KW-1133">Transmembrane helix</keyword>
<dbReference type="OrthoDB" id="9957029at2"/>
<evidence type="ECO:0000256" key="1">
    <source>
        <dbReference type="SAM" id="Phobius"/>
    </source>
</evidence>
<proteinExistence type="predicted"/>
<gene>
    <name evidence="2" type="ORF">A6122_2024</name>
</gene>
<dbReference type="AlphaFoldDB" id="A0A160KU96"/>
<dbReference type="Proteomes" id="UP000077071">
    <property type="component" value="Chromosome"/>
</dbReference>
<dbReference type="KEGG" id="rtn:A6122_2024"/>
<keyword evidence="1" id="KW-0812">Transmembrane</keyword>
<dbReference type="EMBL" id="CP015515">
    <property type="protein sequence ID" value="AND17149.1"/>
    <property type="molecule type" value="Genomic_DNA"/>
</dbReference>
<sequence length="101" mass="10912">MSLVTAGSLIALWLVGAVSMLRDEALVIYLIGGPVIVGALISIAANALLIFSPRVARGKVRAVRSRLPGYRWIVALWTLAPASWILFAATGRVWVPEDWLS</sequence>